<evidence type="ECO:0000313" key="3">
    <source>
        <dbReference type="Proteomes" id="UP000441399"/>
    </source>
</evidence>
<dbReference type="AlphaFoldDB" id="A0A5S9PNX4"/>
<organism evidence="2 3">
    <name type="scientific">BD1-7 clade bacterium</name>
    <dbReference type="NCBI Taxonomy" id="2029982"/>
    <lineage>
        <taxon>Bacteria</taxon>
        <taxon>Pseudomonadati</taxon>
        <taxon>Pseudomonadota</taxon>
        <taxon>Gammaproteobacteria</taxon>
        <taxon>Cellvibrionales</taxon>
        <taxon>Spongiibacteraceae</taxon>
        <taxon>BD1-7 clade</taxon>
    </lineage>
</organism>
<evidence type="ECO:0000313" key="2">
    <source>
        <dbReference type="EMBL" id="CAA0105854.1"/>
    </source>
</evidence>
<dbReference type="OrthoDB" id="7065744at2"/>
<proteinExistence type="predicted"/>
<evidence type="ECO:0008006" key="4">
    <source>
        <dbReference type="Google" id="ProtNLM"/>
    </source>
</evidence>
<keyword evidence="1" id="KW-0732">Signal</keyword>
<feature type="signal peptide" evidence="1">
    <location>
        <begin position="1"/>
        <end position="24"/>
    </location>
</feature>
<evidence type="ECO:0000256" key="1">
    <source>
        <dbReference type="SAM" id="SignalP"/>
    </source>
</evidence>
<dbReference type="PANTHER" id="PTHR38008:SF1">
    <property type="entry name" value="DUF333 DOMAIN-CONTAINING PROTEIN"/>
    <property type="match status" value="1"/>
</dbReference>
<dbReference type="Pfam" id="PF03891">
    <property type="entry name" value="DUF333"/>
    <property type="match status" value="2"/>
</dbReference>
<sequence length="150" mass="15609">MKSKGTLVVIGLMALLLGCSEQKASESPLADSLQLPANFDCAKYGGTLEVKTQGNGQRYGVCQFEDNRQCEAWAMLDGRCPPGGLKVTGYVTPAAVFCAITGGSYQVSAKSNMPQEQGTCSLSNGTVCDVWKYYNGTCGAAGDSGSAAAR</sequence>
<reference evidence="2 3" key="1">
    <citation type="submission" date="2019-11" db="EMBL/GenBank/DDBJ databases">
        <authorList>
            <person name="Holert J."/>
        </authorList>
    </citation>
    <scope>NUCLEOTIDE SEQUENCE [LARGE SCALE GENOMIC DNA]</scope>
    <source>
        <strain evidence="2">SB11_3</strain>
    </source>
</reference>
<accession>A0A5S9PNX4</accession>
<dbReference type="PANTHER" id="PTHR38008">
    <property type="entry name" value="HEMOLYSIN-RELATED"/>
    <property type="match status" value="1"/>
</dbReference>
<gene>
    <name evidence="2" type="ORF">OPDIPICF_00999</name>
</gene>
<dbReference type="InterPro" id="IPR005590">
    <property type="entry name" value="DUF333"/>
</dbReference>
<keyword evidence="3" id="KW-1185">Reference proteome</keyword>
<dbReference type="PROSITE" id="PS51257">
    <property type="entry name" value="PROKAR_LIPOPROTEIN"/>
    <property type="match status" value="1"/>
</dbReference>
<feature type="chain" id="PRO_5024945558" description="DUF333 domain-containing protein" evidence="1">
    <location>
        <begin position="25"/>
        <end position="150"/>
    </location>
</feature>
<name>A0A5S9PNX4_9GAMM</name>
<dbReference type="Proteomes" id="UP000441399">
    <property type="component" value="Unassembled WGS sequence"/>
</dbReference>
<dbReference type="EMBL" id="CACSIO010000012">
    <property type="protein sequence ID" value="CAA0105854.1"/>
    <property type="molecule type" value="Genomic_DNA"/>
</dbReference>
<protein>
    <recommendedName>
        <fullName evidence="4">DUF333 domain-containing protein</fullName>
    </recommendedName>
</protein>